<evidence type="ECO:0000313" key="2">
    <source>
        <dbReference type="EMBL" id="MPM04920.1"/>
    </source>
</evidence>
<reference evidence="2" key="1">
    <citation type="submission" date="2019-08" db="EMBL/GenBank/DDBJ databases">
        <authorList>
            <person name="Kucharzyk K."/>
            <person name="Murdoch R.W."/>
            <person name="Higgins S."/>
            <person name="Loffler F."/>
        </authorList>
    </citation>
    <scope>NUCLEOTIDE SEQUENCE</scope>
</reference>
<proteinExistence type="predicted"/>
<protein>
    <submittedName>
        <fullName evidence="2">Uncharacterized protein</fullName>
    </submittedName>
</protein>
<dbReference type="AlphaFoldDB" id="A0A644WMA2"/>
<dbReference type="EMBL" id="VSSQ01001082">
    <property type="protein sequence ID" value="MPM04920.1"/>
    <property type="molecule type" value="Genomic_DNA"/>
</dbReference>
<gene>
    <name evidence="2" type="ORF">SDC9_51201</name>
</gene>
<comment type="caution">
    <text evidence="2">The sequence shown here is derived from an EMBL/GenBank/DDBJ whole genome shotgun (WGS) entry which is preliminary data.</text>
</comment>
<keyword evidence="1" id="KW-1133">Transmembrane helix</keyword>
<keyword evidence="1" id="KW-0812">Transmembrane</keyword>
<keyword evidence="1" id="KW-0472">Membrane</keyword>
<name>A0A644WMA2_9ZZZZ</name>
<accession>A0A644WMA2</accession>
<evidence type="ECO:0000256" key="1">
    <source>
        <dbReference type="SAM" id="Phobius"/>
    </source>
</evidence>
<feature type="transmembrane region" description="Helical" evidence="1">
    <location>
        <begin position="37"/>
        <end position="54"/>
    </location>
</feature>
<sequence>MNTEDKHNLSETNDSEPIKKQSKFKEKLVGFFKNNKAATILTVLMLVVFIWFSIKIRINENNFNNEKTQLITQYESKIDSLQIKHLEFATEVFSWSVRSELLRENTENLSQLLTIFVKQSGADLVQLINPENKMVLLSSDKKFEGVNYSGLINFEIKKTVVIEDGGVVKIITPVMGFNNMIGILIVELRKE</sequence>
<organism evidence="2">
    <name type="scientific">bioreactor metagenome</name>
    <dbReference type="NCBI Taxonomy" id="1076179"/>
    <lineage>
        <taxon>unclassified sequences</taxon>
        <taxon>metagenomes</taxon>
        <taxon>ecological metagenomes</taxon>
    </lineage>
</organism>